<feature type="compositionally biased region" description="Low complexity" evidence="1">
    <location>
        <begin position="35"/>
        <end position="44"/>
    </location>
</feature>
<evidence type="ECO:0000313" key="2">
    <source>
        <dbReference type="Proteomes" id="UP000095280"/>
    </source>
</evidence>
<protein>
    <submittedName>
        <fullName evidence="3">ADH_N domain-containing protein</fullName>
    </submittedName>
</protein>
<dbReference type="AlphaFoldDB" id="A0A1I8F669"/>
<proteinExistence type="predicted"/>
<dbReference type="WBParaSite" id="maker-unitig_20748-snap-gene-0.3-mRNA-1">
    <property type="protein sequence ID" value="maker-unitig_20748-snap-gene-0.3-mRNA-1"/>
    <property type="gene ID" value="maker-unitig_20748-snap-gene-0.3"/>
</dbReference>
<feature type="region of interest" description="Disordered" evidence="1">
    <location>
        <begin position="11"/>
        <end position="46"/>
    </location>
</feature>
<accession>A0A1I8F669</accession>
<reference evidence="3" key="1">
    <citation type="submission" date="2016-11" db="UniProtKB">
        <authorList>
            <consortium name="WormBaseParasite"/>
        </authorList>
    </citation>
    <scope>IDENTIFICATION</scope>
</reference>
<organism evidence="2 3">
    <name type="scientific">Macrostomum lignano</name>
    <dbReference type="NCBI Taxonomy" id="282301"/>
    <lineage>
        <taxon>Eukaryota</taxon>
        <taxon>Metazoa</taxon>
        <taxon>Spiralia</taxon>
        <taxon>Lophotrochozoa</taxon>
        <taxon>Platyhelminthes</taxon>
        <taxon>Rhabditophora</taxon>
        <taxon>Macrostomorpha</taxon>
        <taxon>Macrostomida</taxon>
        <taxon>Macrostomidae</taxon>
        <taxon>Macrostomum</taxon>
    </lineage>
</organism>
<name>A0A1I8F669_9PLAT</name>
<dbReference type="Proteomes" id="UP000095280">
    <property type="component" value="Unplaced"/>
</dbReference>
<sequence>NRYPSGRLRLWNMRAPPRPSAADQQQAIRSRCAQSPPSLRSRSPSLRKRLRIVAASPKVARPPGRCRRPAADNSAARCTIGRLGTAGRRSGRHPLCSRESELGRSDFVQRRCAATVDDGARSVGPVQNGKLLSRMDISAQASEVAPATASRTAASLSAGSSVWPRAGELVATVRAIGLGDGAGIWRRRQLRRQTRTRRVPVAGRASCWRSMSTDPSTLAGRPF</sequence>
<evidence type="ECO:0000313" key="3">
    <source>
        <dbReference type="WBParaSite" id="maker-unitig_20748-snap-gene-0.3-mRNA-1"/>
    </source>
</evidence>
<keyword evidence="2" id="KW-1185">Reference proteome</keyword>
<evidence type="ECO:0000256" key="1">
    <source>
        <dbReference type="SAM" id="MobiDB-lite"/>
    </source>
</evidence>